<organism evidence="2 3">
    <name type="scientific">Hymenobacter cellulosilyticus</name>
    <dbReference type="NCBI Taxonomy" id="2932248"/>
    <lineage>
        <taxon>Bacteria</taxon>
        <taxon>Pseudomonadati</taxon>
        <taxon>Bacteroidota</taxon>
        <taxon>Cytophagia</taxon>
        <taxon>Cytophagales</taxon>
        <taxon>Hymenobacteraceae</taxon>
        <taxon>Hymenobacter</taxon>
    </lineage>
</organism>
<keyword evidence="3" id="KW-1185">Reference proteome</keyword>
<dbReference type="Gene3D" id="3.40.50.1820">
    <property type="entry name" value="alpha/beta hydrolase"/>
    <property type="match status" value="1"/>
</dbReference>
<dbReference type="InterPro" id="IPR029058">
    <property type="entry name" value="AB_hydrolase_fold"/>
</dbReference>
<dbReference type="KEGG" id="hcu:MUN79_19885"/>
<evidence type="ECO:0000313" key="3">
    <source>
        <dbReference type="Proteomes" id="UP000831796"/>
    </source>
</evidence>
<feature type="domain" description="Ig-like" evidence="1">
    <location>
        <begin position="93"/>
        <end position="135"/>
    </location>
</feature>
<name>A0A8T9Q4W1_9BACT</name>
<accession>A0A8T9Q4W1</accession>
<dbReference type="EMBL" id="CP095046">
    <property type="protein sequence ID" value="UOQ70918.1"/>
    <property type="molecule type" value="Genomic_DNA"/>
</dbReference>
<evidence type="ECO:0000259" key="1">
    <source>
        <dbReference type="PROSITE" id="PS50835"/>
    </source>
</evidence>
<sequence>MQKTTAALLLTPVVAAGVLTWAWRSKPYTIQADNCAAITPAGRVRLAVLRQLLQRFGGATARRLGLPKLPVRAIEQHVVPTAHGPARVTFYWPQTTSSAPLAVYVNLHGAASCWAIRCRTTGCAVILPSTPNVWW</sequence>
<evidence type="ECO:0000313" key="2">
    <source>
        <dbReference type="EMBL" id="UOQ70918.1"/>
    </source>
</evidence>
<dbReference type="PROSITE" id="PS50835">
    <property type="entry name" value="IG_LIKE"/>
    <property type="match status" value="1"/>
</dbReference>
<proteinExistence type="predicted"/>
<dbReference type="RefSeq" id="WP_244674331.1">
    <property type="nucleotide sequence ID" value="NZ_CP095046.1"/>
</dbReference>
<dbReference type="InterPro" id="IPR007110">
    <property type="entry name" value="Ig-like_dom"/>
</dbReference>
<gene>
    <name evidence="2" type="ORF">MUN79_19885</name>
</gene>
<dbReference type="Proteomes" id="UP000831796">
    <property type="component" value="Chromosome"/>
</dbReference>
<protein>
    <recommendedName>
        <fullName evidence="1">Ig-like domain-containing protein</fullName>
    </recommendedName>
</protein>
<reference evidence="2" key="1">
    <citation type="submission" date="2022-04" db="EMBL/GenBank/DDBJ databases">
        <title>Hymenobacter sp. isolated from the air.</title>
        <authorList>
            <person name="Won M."/>
            <person name="Lee C.-M."/>
            <person name="Woen H.-Y."/>
            <person name="Kwon S.-W."/>
        </authorList>
    </citation>
    <scope>NUCLEOTIDE SEQUENCE</scope>
    <source>
        <strain evidence="2">5116S-3</strain>
    </source>
</reference>
<dbReference type="AlphaFoldDB" id="A0A8T9Q4W1"/>